<dbReference type="GO" id="GO:0016263">
    <property type="term" value="F:glycoprotein-N-acetylgalactosamine 3-beta-galactosyltransferase activity"/>
    <property type="evidence" value="ECO:0007669"/>
    <property type="project" value="TreeGrafter"/>
</dbReference>
<dbReference type="Proteomes" id="UP000693970">
    <property type="component" value="Unassembled WGS sequence"/>
</dbReference>
<reference evidence="8" key="1">
    <citation type="journal article" date="2021" name="Sci. Rep.">
        <title>Diploid genomic architecture of Nitzschia inconspicua, an elite biomass production diatom.</title>
        <authorList>
            <person name="Oliver A."/>
            <person name="Podell S."/>
            <person name="Pinowska A."/>
            <person name="Traller J.C."/>
            <person name="Smith S.R."/>
            <person name="McClure R."/>
            <person name="Beliaev A."/>
            <person name="Bohutskyi P."/>
            <person name="Hill E.A."/>
            <person name="Rabines A."/>
            <person name="Zheng H."/>
            <person name="Allen L.Z."/>
            <person name="Kuo A."/>
            <person name="Grigoriev I.V."/>
            <person name="Allen A.E."/>
            <person name="Hazlebeck D."/>
            <person name="Allen E.E."/>
        </authorList>
    </citation>
    <scope>NUCLEOTIDE SEQUENCE</scope>
    <source>
        <strain evidence="8">Hildebrandi</strain>
    </source>
</reference>
<evidence type="ECO:0000256" key="3">
    <source>
        <dbReference type="ARBA" id="ARBA00022692"/>
    </source>
</evidence>
<comment type="caution">
    <text evidence="8">The sequence shown here is derived from an EMBL/GenBank/DDBJ whole genome shotgun (WGS) entry which is preliminary data.</text>
</comment>
<keyword evidence="6 7" id="KW-0472">Membrane</keyword>
<dbReference type="OrthoDB" id="414175at2759"/>
<evidence type="ECO:0000256" key="6">
    <source>
        <dbReference type="ARBA" id="ARBA00023136"/>
    </source>
</evidence>
<keyword evidence="9" id="KW-1185">Reference proteome</keyword>
<comment type="similarity">
    <text evidence="2">Belongs to the glycosyltransferase 31 family. Beta3-Gal-T subfamily.</text>
</comment>
<dbReference type="PANTHER" id="PTHR23033:SF14">
    <property type="entry name" value="GLYCOPROTEIN-N-ACETYLGALACTOSAMINE 3-BETA-GALACTOSYLTRANSFERASE 1-RELATED"/>
    <property type="match status" value="1"/>
</dbReference>
<accession>A0A9K3LC22</accession>
<name>A0A9K3LC22_9STRA</name>
<evidence type="ECO:0000256" key="1">
    <source>
        <dbReference type="ARBA" id="ARBA00004606"/>
    </source>
</evidence>
<evidence type="ECO:0000256" key="2">
    <source>
        <dbReference type="ARBA" id="ARBA00006462"/>
    </source>
</evidence>
<protein>
    <submittedName>
        <fullName evidence="8">Galactosyltransferase</fullName>
    </submittedName>
</protein>
<evidence type="ECO:0000313" key="8">
    <source>
        <dbReference type="EMBL" id="KAG7358965.1"/>
    </source>
</evidence>
<comment type="subcellular location">
    <subcellularLocation>
        <location evidence="1">Membrane</location>
        <topology evidence="1">Single-pass type II membrane protein</topology>
    </subcellularLocation>
</comment>
<gene>
    <name evidence="8" type="ORF">IV203_015554</name>
</gene>
<evidence type="ECO:0000256" key="4">
    <source>
        <dbReference type="ARBA" id="ARBA00022968"/>
    </source>
</evidence>
<evidence type="ECO:0000313" key="9">
    <source>
        <dbReference type="Proteomes" id="UP000693970"/>
    </source>
</evidence>
<dbReference type="PANTHER" id="PTHR23033">
    <property type="entry name" value="BETA1,3-GALACTOSYLTRANSFERASE"/>
    <property type="match status" value="1"/>
</dbReference>
<evidence type="ECO:0000256" key="7">
    <source>
        <dbReference type="SAM" id="Phobius"/>
    </source>
</evidence>
<keyword evidence="5 7" id="KW-1133">Transmembrane helix</keyword>
<keyword evidence="8" id="KW-0808">Transferase</keyword>
<dbReference type="InterPro" id="IPR026050">
    <property type="entry name" value="C1GALT1/C1GALT1_chp1"/>
</dbReference>
<feature type="transmembrane region" description="Helical" evidence="7">
    <location>
        <begin position="20"/>
        <end position="44"/>
    </location>
</feature>
<dbReference type="AlphaFoldDB" id="A0A9K3LC22"/>
<keyword evidence="3 7" id="KW-0812">Transmembrane</keyword>
<keyword evidence="4" id="KW-0735">Signal-anchor</keyword>
<keyword evidence="8" id="KW-0328">Glycosyltransferase</keyword>
<dbReference type="EMBL" id="JAGRRH010000014">
    <property type="protein sequence ID" value="KAG7358965.1"/>
    <property type="molecule type" value="Genomic_DNA"/>
</dbReference>
<sequence length="450" mass="50951">MRRGQSLSRIRKKRDLGLDILTVTGLLCLSSLLLVWVGLAVHYIPQMEQTSGVSALATSSSSIATAEKSTNNPWDGWQPLPYNDVDTSVCQSWRTCFHDRHACPGFCRDSPKDLLVKNDVSVSVPDDWVPDVSMLRRMMLRGTDAHGNPWPPPLDKELCEPMTSTGGKQGDINKDLLDAVPIRGMPLVTQDDQSYSPKILCMVYTMENSHATKIRAIRETWAGGCDGFLAFSTKSDPRIPAISIPHQGQESYDNMWQKVRSMLEFVGKHYLEDFDFIFQGGDDLFVMPGNLRNYLKHAVSDPEQDFFAGRRFRQSKNVYFNSGGAGYVISRGTLRKYITDGFNHPLCNPDGETSQEDVQIAQCLSKKFNIGLVDTRDEEGRERFHPFAPGTHYTWEHPEPGERDWYEDYNVEWPVKVGKDCCAPDSVSFHYVKKPAMVRHLHALLYNCDQ</sequence>
<organism evidence="8 9">
    <name type="scientific">Nitzschia inconspicua</name>
    <dbReference type="NCBI Taxonomy" id="303405"/>
    <lineage>
        <taxon>Eukaryota</taxon>
        <taxon>Sar</taxon>
        <taxon>Stramenopiles</taxon>
        <taxon>Ochrophyta</taxon>
        <taxon>Bacillariophyta</taxon>
        <taxon>Bacillariophyceae</taxon>
        <taxon>Bacillariophycidae</taxon>
        <taxon>Bacillariales</taxon>
        <taxon>Bacillariaceae</taxon>
        <taxon>Nitzschia</taxon>
    </lineage>
</organism>
<evidence type="ECO:0000256" key="5">
    <source>
        <dbReference type="ARBA" id="ARBA00022989"/>
    </source>
</evidence>
<reference evidence="8" key="2">
    <citation type="submission" date="2021-04" db="EMBL/GenBank/DDBJ databases">
        <authorList>
            <person name="Podell S."/>
        </authorList>
    </citation>
    <scope>NUCLEOTIDE SEQUENCE</scope>
    <source>
        <strain evidence="8">Hildebrandi</strain>
    </source>
</reference>
<dbReference type="GO" id="GO:0016020">
    <property type="term" value="C:membrane"/>
    <property type="evidence" value="ECO:0007669"/>
    <property type="project" value="UniProtKB-SubCell"/>
</dbReference>
<proteinExistence type="inferred from homology"/>